<feature type="transmembrane region" description="Helical" evidence="7">
    <location>
        <begin position="167"/>
        <end position="190"/>
    </location>
</feature>
<feature type="transmembrane region" description="Helical" evidence="7">
    <location>
        <begin position="58"/>
        <end position="77"/>
    </location>
</feature>
<dbReference type="Proteomes" id="UP001221558">
    <property type="component" value="Chromosome"/>
</dbReference>
<evidence type="ECO:0000313" key="10">
    <source>
        <dbReference type="Proteomes" id="UP001221558"/>
    </source>
</evidence>
<keyword evidence="6 7" id="KW-0472">Membrane</keyword>
<feature type="domain" description="Acyltransferase 3" evidence="8">
    <location>
        <begin position="14"/>
        <end position="334"/>
    </location>
</feature>
<keyword evidence="10" id="KW-1185">Reference proteome</keyword>
<accession>A0ABY7WIR7</accession>
<reference evidence="9 10" key="1">
    <citation type="submission" date="2023-02" db="EMBL/GenBank/DDBJ databases">
        <title>Genome sequence of Sphingobacterium sp. KACC 22765.</title>
        <authorList>
            <person name="Kim S."/>
            <person name="Heo J."/>
            <person name="Kwon S.-W."/>
        </authorList>
    </citation>
    <scope>NUCLEOTIDE SEQUENCE [LARGE SCALE GENOMIC DNA]</scope>
    <source>
        <strain evidence="9 10">KACC 22765</strain>
    </source>
</reference>
<name>A0ABY7WIR7_9SPHI</name>
<comment type="similarity">
    <text evidence="2">Belongs to the acyltransferase 3 family.</text>
</comment>
<evidence type="ECO:0000259" key="8">
    <source>
        <dbReference type="Pfam" id="PF01757"/>
    </source>
</evidence>
<dbReference type="Pfam" id="PF01757">
    <property type="entry name" value="Acyl_transf_3"/>
    <property type="match status" value="1"/>
</dbReference>
<evidence type="ECO:0000256" key="6">
    <source>
        <dbReference type="ARBA" id="ARBA00023136"/>
    </source>
</evidence>
<organism evidence="9 10">
    <name type="scientific">Sphingobacterium oryzagri</name>
    <dbReference type="NCBI Taxonomy" id="3025669"/>
    <lineage>
        <taxon>Bacteria</taxon>
        <taxon>Pseudomonadati</taxon>
        <taxon>Bacteroidota</taxon>
        <taxon>Sphingobacteriia</taxon>
        <taxon>Sphingobacteriales</taxon>
        <taxon>Sphingobacteriaceae</taxon>
        <taxon>Sphingobacterium</taxon>
    </lineage>
</organism>
<evidence type="ECO:0000256" key="7">
    <source>
        <dbReference type="SAM" id="Phobius"/>
    </source>
</evidence>
<evidence type="ECO:0000313" key="9">
    <source>
        <dbReference type="EMBL" id="WDF68351.1"/>
    </source>
</evidence>
<keyword evidence="3" id="KW-1003">Cell membrane</keyword>
<feature type="transmembrane region" description="Helical" evidence="7">
    <location>
        <begin position="12"/>
        <end position="31"/>
    </location>
</feature>
<dbReference type="PANTHER" id="PTHR40074">
    <property type="entry name" value="O-ACETYLTRANSFERASE WECH"/>
    <property type="match status" value="1"/>
</dbReference>
<feature type="transmembrane region" description="Helical" evidence="7">
    <location>
        <begin position="202"/>
        <end position="224"/>
    </location>
</feature>
<protein>
    <submittedName>
        <fullName evidence="9">Acyltransferase family protein</fullName>
    </submittedName>
</protein>
<keyword evidence="9" id="KW-0808">Transferase</keyword>
<evidence type="ECO:0000256" key="3">
    <source>
        <dbReference type="ARBA" id="ARBA00022475"/>
    </source>
</evidence>
<proteinExistence type="inferred from homology"/>
<evidence type="ECO:0000256" key="5">
    <source>
        <dbReference type="ARBA" id="ARBA00022989"/>
    </source>
</evidence>
<keyword evidence="5 7" id="KW-1133">Transmembrane helix</keyword>
<feature type="transmembrane region" description="Helical" evidence="7">
    <location>
        <begin position="321"/>
        <end position="342"/>
    </location>
</feature>
<dbReference type="InterPro" id="IPR002656">
    <property type="entry name" value="Acyl_transf_3_dom"/>
</dbReference>
<feature type="transmembrane region" description="Helical" evidence="7">
    <location>
        <begin position="252"/>
        <end position="270"/>
    </location>
</feature>
<keyword evidence="9" id="KW-0012">Acyltransferase</keyword>
<dbReference type="GO" id="GO:0016746">
    <property type="term" value="F:acyltransferase activity"/>
    <property type="evidence" value="ECO:0007669"/>
    <property type="project" value="UniProtKB-KW"/>
</dbReference>
<dbReference type="EMBL" id="CP117880">
    <property type="protein sequence ID" value="WDF68351.1"/>
    <property type="molecule type" value="Genomic_DNA"/>
</dbReference>
<feature type="transmembrane region" description="Helical" evidence="7">
    <location>
        <begin position="282"/>
        <end position="301"/>
    </location>
</feature>
<evidence type="ECO:0000256" key="2">
    <source>
        <dbReference type="ARBA" id="ARBA00007400"/>
    </source>
</evidence>
<dbReference type="RefSeq" id="WP_274267084.1">
    <property type="nucleotide sequence ID" value="NZ_CP117880.1"/>
</dbReference>
<feature type="transmembrane region" description="Helical" evidence="7">
    <location>
        <begin position="229"/>
        <end position="246"/>
    </location>
</feature>
<evidence type="ECO:0000256" key="4">
    <source>
        <dbReference type="ARBA" id="ARBA00022692"/>
    </source>
</evidence>
<gene>
    <name evidence="9" type="ORF">PQ465_18915</name>
</gene>
<comment type="subcellular location">
    <subcellularLocation>
        <location evidence="1">Cell membrane</location>
        <topology evidence="1">Multi-pass membrane protein</topology>
    </subcellularLocation>
</comment>
<feature type="transmembrane region" description="Helical" evidence="7">
    <location>
        <begin position="98"/>
        <end position="118"/>
    </location>
</feature>
<dbReference type="PANTHER" id="PTHR40074:SF2">
    <property type="entry name" value="O-ACETYLTRANSFERASE WECH"/>
    <property type="match status" value="1"/>
</dbReference>
<sequence>MQDQKGQKATSEIIEMLRFPLIILVVFVHMLPFEQKSIPWDGTWYTAYVLITELISHHIGRLAVPLFFIFSGYFFFLKIDNWNRKIYIRQIKKRLLTLLLPYILWNFIFIVAVFLKNVAMKNIGLAYDENYNLINTTAIYDLFWLMPINYPLWYLRDLIAMVILSPLFFFFFKILRGYGFLVLLVVYLSTWETDIPGLSTTAFFYFGFGAFVGLFNINVLTYVLSYGKALLAIAIVALCLTTFFSNHHLNEYLLRVFVIFAVPATFYIFFQLRHYKRLKTTLMRLAAPVFFIYALHIIYILNWLKGGVARTFLANSSLGLLISYFIVPFICVAITLGIYGMLKKSMPKTLAVLTGSRAN</sequence>
<keyword evidence="4 7" id="KW-0812">Transmembrane</keyword>
<evidence type="ECO:0000256" key="1">
    <source>
        <dbReference type="ARBA" id="ARBA00004651"/>
    </source>
</evidence>